<organism evidence="1 2">
    <name type="scientific">Cochliobolus carbonum (strain 26-R-13)</name>
    <name type="common">Maize leaf spot fungus</name>
    <name type="synonym">Bipolaris zeicola</name>
    <dbReference type="NCBI Taxonomy" id="930089"/>
    <lineage>
        <taxon>Eukaryota</taxon>
        <taxon>Fungi</taxon>
        <taxon>Dikarya</taxon>
        <taxon>Ascomycota</taxon>
        <taxon>Pezizomycotina</taxon>
        <taxon>Dothideomycetes</taxon>
        <taxon>Pleosporomycetidae</taxon>
        <taxon>Pleosporales</taxon>
        <taxon>Pleosporineae</taxon>
        <taxon>Pleosporaceae</taxon>
        <taxon>Bipolaris</taxon>
    </lineage>
</organism>
<reference evidence="1 2" key="1">
    <citation type="journal article" date="2013" name="PLoS Genet.">
        <title>Comparative genome structure, secondary metabolite, and effector coding capacity across Cochliobolus pathogens.</title>
        <authorList>
            <person name="Condon B.J."/>
            <person name="Leng Y."/>
            <person name="Wu D."/>
            <person name="Bushley K.E."/>
            <person name="Ohm R.A."/>
            <person name="Otillar R."/>
            <person name="Martin J."/>
            <person name="Schackwitz W."/>
            <person name="Grimwood J."/>
            <person name="MohdZainudin N."/>
            <person name="Xue C."/>
            <person name="Wang R."/>
            <person name="Manning V.A."/>
            <person name="Dhillon B."/>
            <person name="Tu Z.J."/>
            <person name="Steffenson B.J."/>
            <person name="Salamov A."/>
            <person name="Sun H."/>
            <person name="Lowry S."/>
            <person name="LaButti K."/>
            <person name="Han J."/>
            <person name="Copeland A."/>
            <person name="Lindquist E."/>
            <person name="Barry K."/>
            <person name="Schmutz J."/>
            <person name="Baker S.E."/>
            <person name="Ciuffetti L.M."/>
            <person name="Grigoriev I.V."/>
            <person name="Zhong S."/>
            <person name="Turgeon B.G."/>
        </authorList>
    </citation>
    <scope>NUCLEOTIDE SEQUENCE [LARGE SCALE GENOMIC DNA]</scope>
    <source>
        <strain evidence="1 2">26-R-13</strain>
    </source>
</reference>
<evidence type="ECO:0000313" key="1">
    <source>
        <dbReference type="EMBL" id="EUC34266.1"/>
    </source>
</evidence>
<dbReference type="KEGG" id="bze:COCCADRAFT_93871"/>
<dbReference type="RefSeq" id="XP_007711422.1">
    <property type="nucleotide sequence ID" value="XM_007713232.1"/>
</dbReference>
<proteinExistence type="predicted"/>
<feature type="non-terminal residue" evidence="1">
    <location>
        <position position="1"/>
    </location>
</feature>
<protein>
    <submittedName>
        <fullName evidence="1">Uncharacterized protein</fullName>
    </submittedName>
</protein>
<dbReference type="GeneID" id="19153652"/>
<accession>W6YRX4</accession>
<gene>
    <name evidence="1" type="ORF">COCCADRAFT_93871</name>
</gene>
<dbReference type="Proteomes" id="UP000053841">
    <property type="component" value="Unassembled WGS sequence"/>
</dbReference>
<evidence type="ECO:0000313" key="2">
    <source>
        <dbReference type="Proteomes" id="UP000053841"/>
    </source>
</evidence>
<name>W6YRX4_COCC2</name>
<dbReference type="AlphaFoldDB" id="W6YRX4"/>
<dbReference type="HOGENOM" id="CLU_2503803_0_0_1"/>
<sequence>VYLLPPPPFSPSLFSCILSLSQAQCRSTVSYLLSIIKSSFCCNKVACLLVFVPLERMWSWRVLRLVYLRIDAWEATEKVSYAPFYM</sequence>
<keyword evidence="2" id="KW-1185">Reference proteome</keyword>
<dbReference type="EMBL" id="KI964594">
    <property type="protein sequence ID" value="EUC34266.1"/>
    <property type="molecule type" value="Genomic_DNA"/>
</dbReference>